<dbReference type="PANTHER" id="PTHR14659:SF1">
    <property type="entry name" value="ALPHA- AND GAMMA-ADAPTIN-BINDING PROTEIN P34"/>
    <property type="match status" value="1"/>
</dbReference>
<dbReference type="InterPro" id="IPR019341">
    <property type="entry name" value="Alpha/Gamma-adaptin-bd_p34"/>
</dbReference>
<comment type="caution">
    <text evidence="2">The sequence shown here is derived from an EMBL/GenBank/DDBJ whole genome shotgun (WGS) entry which is preliminary data.</text>
</comment>
<dbReference type="PANTHER" id="PTHR14659">
    <property type="entry name" value="ALPHA- AND GAMMA-ADAPTIN-BINDING PROTEIN P34"/>
    <property type="match status" value="1"/>
</dbReference>
<feature type="region of interest" description="Disordered" evidence="1">
    <location>
        <begin position="102"/>
        <end position="144"/>
    </location>
</feature>
<dbReference type="OrthoDB" id="10261384at2759"/>
<evidence type="ECO:0000256" key="1">
    <source>
        <dbReference type="SAM" id="MobiDB-lite"/>
    </source>
</evidence>
<protein>
    <submittedName>
        <fullName evidence="2">Uncharacterized protein</fullName>
    </submittedName>
</protein>
<organism evidence="2 3">
    <name type="scientific">Gonium pectorale</name>
    <name type="common">Green alga</name>
    <dbReference type="NCBI Taxonomy" id="33097"/>
    <lineage>
        <taxon>Eukaryota</taxon>
        <taxon>Viridiplantae</taxon>
        <taxon>Chlorophyta</taxon>
        <taxon>core chlorophytes</taxon>
        <taxon>Chlorophyceae</taxon>
        <taxon>CS clade</taxon>
        <taxon>Chlamydomonadales</taxon>
        <taxon>Volvocaceae</taxon>
        <taxon>Gonium</taxon>
    </lineage>
</organism>
<dbReference type="Proteomes" id="UP000075714">
    <property type="component" value="Unassembled WGS sequence"/>
</dbReference>
<reference evidence="3" key="1">
    <citation type="journal article" date="2016" name="Nat. Commun.">
        <title>The Gonium pectorale genome demonstrates co-option of cell cycle regulation during the evolution of multicellularity.</title>
        <authorList>
            <person name="Hanschen E.R."/>
            <person name="Marriage T.N."/>
            <person name="Ferris P.J."/>
            <person name="Hamaji T."/>
            <person name="Toyoda A."/>
            <person name="Fujiyama A."/>
            <person name="Neme R."/>
            <person name="Noguchi H."/>
            <person name="Minakuchi Y."/>
            <person name="Suzuki M."/>
            <person name="Kawai-Toyooka H."/>
            <person name="Smith D.R."/>
            <person name="Sparks H."/>
            <person name="Anderson J."/>
            <person name="Bakaric R."/>
            <person name="Luria V."/>
            <person name="Karger A."/>
            <person name="Kirschner M.W."/>
            <person name="Durand P.M."/>
            <person name="Michod R.E."/>
            <person name="Nozaki H."/>
            <person name="Olson B.J."/>
        </authorList>
    </citation>
    <scope>NUCLEOTIDE SEQUENCE [LARGE SCALE GENOMIC DNA]</scope>
    <source>
        <strain evidence="3">NIES-2863</strain>
    </source>
</reference>
<dbReference type="EMBL" id="LSYV01000002">
    <property type="protein sequence ID" value="KXZ56553.1"/>
    <property type="molecule type" value="Genomic_DNA"/>
</dbReference>
<sequence length="196" mass="20989">MSDDEASAATGPPIVLVAGATRVGKSALIAKITGSDAGDAELLWSVETKYYTATLSVREARDAAASTSGRPEALVLVFSMESPETLREAQSIAGGFDLEAVEAQQQEQQEQQQQQAEQPGHLSKPTKAEADDEAAEERMLEGLERMMEEMRGHKARLAGMSDEERREQAAAMALRMMELLGLDEEGGSGSGSDDDE</sequence>
<keyword evidence="3" id="KW-1185">Reference proteome</keyword>
<feature type="compositionally biased region" description="Low complexity" evidence="1">
    <location>
        <begin position="102"/>
        <end position="118"/>
    </location>
</feature>
<proteinExistence type="predicted"/>
<dbReference type="AlphaFoldDB" id="A0A150H3E8"/>
<name>A0A150H3E8_GONPE</name>
<dbReference type="STRING" id="33097.A0A150H3E8"/>
<evidence type="ECO:0000313" key="2">
    <source>
        <dbReference type="EMBL" id="KXZ56553.1"/>
    </source>
</evidence>
<evidence type="ECO:0000313" key="3">
    <source>
        <dbReference type="Proteomes" id="UP000075714"/>
    </source>
</evidence>
<accession>A0A150H3E8</accession>
<gene>
    <name evidence="2" type="ORF">GPECTOR_1g497</name>
</gene>